<dbReference type="Proteomes" id="UP000765509">
    <property type="component" value="Unassembled WGS sequence"/>
</dbReference>
<organism evidence="1 2">
    <name type="scientific">Austropuccinia psidii MF-1</name>
    <dbReference type="NCBI Taxonomy" id="1389203"/>
    <lineage>
        <taxon>Eukaryota</taxon>
        <taxon>Fungi</taxon>
        <taxon>Dikarya</taxon>
        <taxon>Basidiomycota</taxon>
        <taxon>Pucciniomycotina</taxon>
        <taxon>Pucciniomycetes</taxon>
        <taxon>Pucciniales</taxon>
        <taxon>Sphaerophragmiaceae</taxon>
        <taxon>Austropuccinia</taxon>
    </lineage>
</organism>
<evidence type="ECO:0000313" key="2">
    <source>
        <dbReference type="Proteomes" id="UP000765509"/>
    </source>
</evidence>
<sequence>MIQNLEEMVRRLCAYGLEIKDCDGFTNDLCTILPELELEYKTSINTCNHQTPAILEKVWNSRLPQDSVMRYLVKIHPTASSFKGIPENARKQAVR</sequence>
<dbReference type="OrthoDB" id="2595244at2759"/>
<reference evidence="1" key="1">
    <citation type="submission" date="2021-03" db="EMBL/GenBank/DDBJ databases">
        <title>Draft genome sequence of rust myrtle Austropuccinia psidii MF-1, a brazilian biotype.</title>
        <authorList>
            <person name="Quecine M.C."/>
            <person name="Pachon D.M.R."/>
            <person name="Bonatelli M.L."/>
            <person name="Correr F.H."/>
            <person name="Franceschini L.M."/>
            <person name="Leite T.F."/>
            <person name="Margarido G.R.A."/>
            <person name="Almeida C.A."/>
            <person name="Ferrarezi J.A."/>
            <person name="Labate C.A."/>
        </authorList>
    </citation>
    <scope>NUCLEOTIDE SEQUENCE</scope>
    <source>
        <strain evidence="1">MF-1</strain>
    </source>
</reference>
<comment type="caution">
    <text evidence="1">The sequence shown here is derived from an EMBL/GenBank/DDBJ whole genome shotgun (WGS) entry which is preliminary data.</text>
</comment>
<name>A0A9Q3BKX3_9BASI</name>
<evidence type="ECO:0000313" key="1">
    <source>
        <dbReference type="EMBL" id="MBW0467197.1"/>
    </source>
</evidence>
<dbReference type="AlphaFoldDB" id="A0A9Q3BKX3"/>
<accession>A0A9Q3BKX3</accession>
<gene>
    <name evidence="1" type="ORF">O181_006912</name>
</gene>
<keyword evidence="2" id="KW-1185">Reference proteome</keyword>
<dbReference type="EMBL" id="AVOT02001513">
    <property type="protein sequence ID" value="MBW0467197.1"/>
    <property type="molecule type" value="Genomic_DNA"/>
</dbReference>
<protein>
    <submittedName>
        <fullName evidence="1">Uncharacterized protein</fullName>
    </submittedName>
</protein>
<proteinExistence type="predicted"/>